<name>A0AAU9D1E8_9ACTN</name>
<evidence type="ECO:0000313" key="2">
    <source>
        <dbReference type="EMBL" id="BDC90279.1"/>
    </source>
</evidence>
<sequence length="281" mass="30802">MSNNEPVIKREDGKIGMNKHDLNMLWYRWQVGWFSSSSYEKLESHGFAWSYCDFADKFYKDDPEGKKRLLLRHSQFYNTEPQVGTIINGIVASMEEGIALGDPIPEEMPTSVKTALMGPLAGIGDSIIQGIFVPTLLSIGMSLAANGSVAGPIFYIVTWLICGLAISYGLFRYGYKLGLSSIDTLVGETSMRIMDAINVLGIIVVGTLAASMVAVSTIVQIPYGTEMGPLQDTLDGVFPCLLALIVTLVTWWMLNKKQWSAMKVLLVLVVAVIICCVIGFL</sequence>
<dbReference type="KEGG" id="lcal:ATTO_01510"/>
<evidence type="ECO:0000256" key="1">
    <source>
        <dbReference type="SAM" id="Phobius"/>
    </source>
</evidence>
<keyword evidence="3" id="KW-1185">Reference proteome</keyword>
<dbReference type="PANTHER" id="PTHR32502">
    <property type="entry name" value="N-ACETYLGALACTOSAMINE PERMEASE II COMPONENT-RELATED"/>
    <property type="match status" value="1"/>
</dbReference>
<dbReference type="AlphaFoldDB" id="A0AAU9D1E8"/>
<dbReference type="RefSeq" id="WP_265591851.1">
    <property type="nucleotide sequence ID" value="NZ_AP025285.1"/>
</dbReference>
<feature type="transmembrane region" description="Helical" evidence="1">
    <location>
        <begin position="153"/>
        <end position="175"/>
    </location>
</feature>
<gene>
    <name evidence="2" type="ORF">ATTO_01510</name>
</gene>
<dbReference type="InterPro" id="IPR050303">
    <property type="entry name" value="GatZ_KbaZ_carbometab"/>
</dbReference>
<dbReference type="GO" id="GO:0005886">
    <property type="term" value="C:plasma membrane"/>
    <property type="evidence" value="ECO:0007669"/>
    <property type="project" value="TreeGrafter"/>
</dbReference>
<proteinExistence type="predicted"/>
<dbReference type="PANTHER" id="PTHR32502:SF23">
    <property type="entry name" value="TRANSPORT PROTEIN, PTS SYSTEM"/>
    <property type="match status" value="1"/>
</dbReference>
<keyword evidence="1" id="KW-1133">Transmembrane helix</keyword>
<dbReference type="Proteomes" id="UP001431186">
    <property type="component" value="Chromosome"/>
</dbReference>
<feature type="transmembrane region" description="Helical" evidence="1">
    <location>
        <begin position="127"/>
        <end position="147"/>
    </location>
</feature>
<dbReference type="EMBL" id="AP025285">
    <property type="protein sequence ID" value="BDC90279.1"/>
    <property type="molecule type" value="Genomic_DNA"/>
</dbReference>
<protein>
    <submittedName>
        <fullName evidence="2">PTS fructose transporter subunit IID</fullName>
    </submittedName>
</protein>
<evidence type="ECO:0000313" key="3">
    <source>
        <dbReference type="Proteomes" id="UP001431186"/>
    </source>
</evidence>
<feature type="transmembrane region" description="Helical" evidence="1">
    <location>
        <begin position="261"/>
        <end position="280"/>
    </location>
</feature>
<feature type="transmembrane region" description="Helical" evidence="1">
    <location>
        <begin position="196"/>
        <end position="216"/>
    </location>
</feature>
<accession>A0AAU9D1E8</accession>
<keyword evidence="1" id="KW-0812">Transmembrane</keyword>
<dbReference type="GO" id="GO:0009401">
    <property type="term" value="P:phosphoenolpyruvate-dependent sugar phosphotransferase system"/>
    <property type="evidence" value="ECO:0007669"/>
    <property type="project" value="InterPro"/>
</dbReference>
<dbReference type="Pfam" id="PF03613">
    <property type="entry name" value="EIID-AGA"/>
    <property type="match status" value="1"/>
</dbReference>
<organism evidence="2 3">
    <name type="scientific">Leptogranulimonas caecicola</name>
    <dbReference type="NCBI Taxonomy" id="2894156"/>
    <lineage>
        <taxon>Bacteria</taxon>
        <taxon>Bacillati</taxon>
        <taxon>Actinomycetota</taxon>
        <taxon>Coriobacteriia</taxon>
        <taxon>Coriobacteriales</taxon>
        <taxon>Kribbibacteriaceae</taxon>
        <taxon>Leptogranulimonas</taxon>
    </lineage>
</organism>
<feature type="transmembrane region" description="Helical" evidence="1">
    <location>
        <begin position="236"/>
        <end position="254"/>
    </location>
</feature>
<reference evidence="2" key="1">
    <citation type="submission" date="2021-11" db="EMBL/GenBank/DDBJ databases">
        <title>Complete genome sequence of Atopobiaceae bacterium TOC12.</title>
        <authorList>
            <person name="Morinaga K."/>
            <person name="Kusada H."/>
            <person name="Tamaki H."/>
        </authorList>
    </citation>
    <scope>NUCLEOTIDE SEQUENCE</scope>
    <source>
        <strain evidence="2">TOC12</strain>
    </source>
</reference>
<keyword evidence="1" id="KW-0472">Membrane</keyword>
<dbReference type="InterPro" id="IPR004704">
    <property type="entry name" value="PTS_IID_man"/>
</dbReference>
<dbReference type="PROSITE" id="PS51108">
    <property type="entry name" value="PTS_EIID"/>
    <property type="match status" value="1"/>
</dbReference>